<dbReference type="AlphaFoldDB" id="Q6ZBC8"/>
<feature type="compositionally biased region" description="Basic and acidic residues" evidence="1">
    <location>
        <begin position="54"/>
        <end position="66"/>
    </location>
</feature>
<name>Q6ZBC8_ORYSJ</name>
<accession>Q6ZBC8</accession>
<gene>
    <name evidence="2" type="primary">P0685B10.27</name>
</gene>
<reference evidence="3" key="1">
    <citation type="journal article" date="2005" name="Nature">
        <title>The map-based sequence of the rice genome.</title>
        <authorList>
            <consortium name="International rice genome sequencing project (IRGSP)"/>
            <person name="Matsumoto T."/>
            <person name="Wu J."/>
            <person name="Kanamori H."/>
            <person name="Katayose Y."/>
            <person name="Fujisawa M."/>
            <person name="Namiki N."/>
            <person name="Mizuno H."/>
            <person name="Yamamoto K."/>
            <person name="Antonio B.A."/>
            <person name="Baba T."/>
            <person name="Sakata K."/>
            <person name="Nagamura Y."/>
            <person name="Aoki H."/>
            <person name="Arikawa K."/>
            <person name="Arita K."/>
            <person name="Bito T."/>
            <person name="Chiden Y."/>
            <person name="Fujitsuka N."/>
            <person name="Fukunaka R."/>
            <person name="Hamada M."/>
            <person name="Harada C."/>
            <person name="Hayashi A."/>
            <person name="Hijishita S."/>
            <person name="Honda M."/>
            <person name="Hosokawa S."/>
            <person name="Ichikawa Y."/>
            <person name="Idonuma A."/>
            <person name="Iijima M."/>
            <person name="Ikeda M."/>
            <person name="Ikeno M."/>
            <person name="Ito K."/>
            <person name="Ito S."/>
            <person name="Ito T."/>
            <person name="Ito Y."/>
            <person name="Ito Y."/>
            <person name="Iwabuchi A."/>
            <person name="Kamiya K."/>
            <person name="Karasawa W."/>
            <person name="Kurita K."/>
            <person name="Katagiri S."/>
            <person name="Kikuta A."/>
            <person name="Kobayashi H."/>
            <person name="Kobayashi N."/>
            <person name="Machita K."/>
            <person name="Maehara T."/>
            <person name="Masukawa M."/>
            <person name="Mizubayashi T."/>
            <person name="Mukai Y."/>
            <person name="Nagasaki H."/>
            <person name="Nagata Y."/>
            <person name="Naito S."/>
            <person name="Nakashima M."/>
            <person name="Nakama Y."/>
            <person name="Nakamichi Y."/>
            <person name="Nakamura M."/>
            <person name="Meguro A."/>
            <person name="Negishi M."/>
            <person name="Ohta I."/>
            <person name="Ohta T."/>
            <person name="Okamoto M."/>
            <person name="Ono N."/>
            <person name="Saji S."/>
            <person name="Sakaguchi M."/>
            <person name="Sakai K."/>
            <person name="Shibata M."/>
            <person name="Shimokawa T."/>
            <person name="Song J."/>
            <person name="Takazaki Y."/>
            <person name="Terasawa K."/>
            <person name="Tsugane M."/>
            <person name="Tsuji K."/>
            <person name="Ueda S."/>
            <person name="Waki K."/>
            <person name="Yamagata H."/>
            <person name="Yamamoto M."/>
            <person name="Yamamoto S."/>
            <person name="Yamane H."/>
            <person name="Yoshiki S."/>
            <person name="Yoshihara R."/>
            <person name="Yukawa K."/>
            <person name="Zhong H."/>
            <person name="Yano M."/>
            <person name="Yuan Q."/>
            <person name="Ouyang S."/>
            <person name="Liu J."/>
            <person name="Jones K.M."/>
            <person name="Gansberger K."/>
            <person name="Moffat K."/>
            <person name="Hill J."/>
            <person name="Bera J."/>
            <person name="Fadrosh D."/>
            <person name="Jin S."/>
            <person name="Johri S."/>
            <person name="Kim M."/>
            <person name="Overton L."/>
            <person name="Reardon M."/>
            <person name="Tsitrin T."/>
            <person name="Vuong H."/>
            <person name="Weaver B."/>
            <person name="Ciecko A."/>
            <person name="Tallon L."/>
            <person name="Jackson J."/>
            <person name="Pai G."/>
            <person name="Aken S.V."/>
            <person name="Utterback T."/>
            <person name="Reidmuller S."/>
            <person name="Feldblyum T."/>
            <person name="Hsiao J."/>
            <person name="Zismann V."/>
            <person name="Iobst S."/>
            <person name="de Vazeille A.R."/>
            <person name="Buell C.R."/>
            <person name="Ying K."/>
            <person name="Li Y."/>
            <person name="Lu T."/>
            <person name="Huang Y."/>
            <person name="Zhao Q."/>
            <person name="Feng Q."/>
            <person name="Zhang L."/>
            <person name="Zhu J."/>
            <person name="Weng Q."/>
            <person name="Mu J."/>
            <person name="Lu Y."/>
            <person name="Fan D."/>
            <person name="Liu Y."/>
            <person name="Guan J."/>
            <person name="Zhang Y."/>
            <person name="Yu S."/>
            <person name="Liu X."/>
            <person name="Zhang Y."/>
            <person name="Hong G."/>
            <person name="Han B."/>
            <person name="Choisne N."/>
            <person name="Demange N."/>
            <person name="Orjeda G."/>
            <person name="Samain S."/>
            <person name="Cattolico L."/>
            <person name="Pelletier E."/>
            <person name="Couloux A."/>
            <person name="Segurens B."/>
            <person name="Wincker P."/>
            <person name="D'Hont A."/>
            <person name="Scarpelli C."/>
            <person name="Weissenbach J."/>
            <person name="Salanoubat M."/>
            <person name="Quetier F."/>
            <person name="Yu Y."/>
            <person name="Kim H.R."/>
            <person name="Rambo T."/>
            <person name="Currie J."/>
            <person name="Collura K."/>
            <person name="Luo M."/>
            <person name="Yang T."/>
            <person name="Ammiraju J.S.S."/>
            <person name="Engler F."/>
            <person name="Soderlund C."/>
            <person name="Wing R.A."/>
            <person name="Palmer L.E."/>
            <person name="de la Bastide M."/>
            <person name="Spiegel L."/>
            <person name="Nascimento L."/>
            <person name="Zutavern T."/>
            <person name="O'Shaughnessy A."/>
            <person name="Dike S."/>
            <person name="Dedhia N."/>
            <person name="Preston R."/>
            <person name="Balija V."/>
            <person name="McCombie W.R."/>
            <person name="Chow T."/>
            <person name="Chen H."/>
            <person name="Chung M."/>
            <person name="Chen C."/>
            <person name="Shaw J."/>
            <person name="Wu H."/>
            <person name="Hsiao K."/>
            <person name="Chao Y."/>
            <person name="Chu M."/>
            <person name="Cheng C."/>
            <person name="Hour A."/>
            <person name="Lee P."/>
            <person name="Lin S."/>
            <person name="Lin Y."/>
            <person name="Liou J."/>
            <person name="Liu S."/>
            <person name="Hsing Y."/>
            <person name="Raghuvanshi S."/>
            <person name="Mohanty A."/>
            <person name="Bharti A.K."/>
            <person name="Gaur A."/>
            <person name="Gupta V."/>
            <person name="Kumar D."/>
            <person name="Ravi V."/>
            <person name="Vij S."/>
            <person name="Kapur A."/>
            <person name="Khurana P."/>
            <person name="Khurana P."/>
            <person name="Khurana J.P."/>
            <person name="Tyagi A.K."/>
            <person name="Gaikwad K."/>
            <person name="Singh A."/>
            <person name="Dalal V."/>
            <person name="Srivastava S."/>
            <person name="Dixit A."/>
            <person name="Pal A.K."/>
            <person name="Ghazi I.A."/>
            <person name="Yadav M."/>
            <person name="Pandit A."/>
            <person name="Bhargava A."/>
            <person name="Sureshbabu K."/>
            <person name="Batra K."/>
            <person name="Sharma T.R."/>
            <person name="Mohapatra T."/>
            <person name="Singh N.K."/>
            <person name="Messing J."/>
            <person name="Nelson A.B."/>
            <person name="Fuks G."/>
            <person name="Kavchok S."/>
            <person name="Keizer G."/>
            <person name="Linton E."/>
            <person name="Llaca V."/>
            <person name="Song R."/>
            <person name="Tanyolac B."/>
            <person name="Young S."/>
            <person name="Ho-Il K."/>
            <person name="Hahn J.H."/>
            <person name="Sangsakoo G."/>
            <person name="Vanavichit A."/>
            <person name="de Mattos Luiz.A.T."/>
            <person name="Zimmer P.D."/>
            <person name="Malone G."/>
            <person name="Dellagostin O."/>
            <person name="de Oliveira A.C."/>
            <person name="Bevan M."/>
            <person name="Bancroft I."/>
            <person name="Minx P."/>
            <person name="Cordum H."/>
            <person name="Wilson R."/>
            <person name="Cheng Z."/>
            <person name="Jin W."/>
            <person name="Jiang J."/>
            <person name="Leong S.A."/>
            <person name="Iwama H."/>
            <person name="Gojobori T."/>
            <person name="Itoh T."/>
            <person name="Niimura Y."/>
            <person name="Fujii Y."/>
            <person name="Habara T."/>
            <person name="Sakai H."/>
            <person name="Sato Y."/>
            <person name="Wilson G."/>
            <person name="Kumar K."/>
            <person name="McCouch S."/>
            <person name="Juretic N."/>
            <person name="Hoen D."/>
            <person name="Wright S."/>
            <person name="Bruskiewich R."/>
            <person name="Bureau T."/>
            <person name="Miyao A."/>
            <person name="Hirochika H."/>
            <person name="Nishikawa T."/>
            <person name="Kadowaki K."/>
            <person name="Sugiura M."/>
            <person name="Burr B."/>
            <person name="Sasaki T."/>
        </authorList>
    </citation>
    <scope>NUCLEOTIDE SEQUENCE [LARGE SCALE GENOMIC DNA]</scope>
    <source>
        <strain evidence="3">cv. Nipponbare</strain>
    </source>
</reference>
<evidence type="ECO:0000313" key="3">
    <source>
        <dbReference type="Proteomes" id="UP000000763"/>
    </source>
</evidence>
<organism evidence="2 3">
    <name type="scientific">Oryza sativa subsp. japonica</name>
    <name type="common">Rice</name>
    <dbReference type="NCBI Taxonomy" id="39947"/>
    <lineage>
        <taxon>Eukaryota</taxon>
        <taxon>Viridiplantae</taxon>
        <taxon>Streptophyta</taxon>
        <taxon>Embryophyta</taxon>
        <taxon>Tracheophyta</taxon>
        <taxon>Spermatophyta</taxon>
        <taxon>Magnoliopsida</taxon>
        <taxon>Liliopsida</taxon>
        <taxon>Poales</taxon>
        <taxon>Poaceae</taxon>
        <taxon>BOP clade</taxon>
        <taxon>Oryzoideae</taxon>
        <taxon>Oryzeae</taxon>
        <taxon>Oryzinae</taxon>
        <taxon>Oryza</taxon>
        <taxon>Oryza sativa</taxon>
    </lineage>
</organism>
<reference evidence="3" key="2">
    <citation type="journal article" date="2008" name="Nucleic Acids Res.">
        <title>The rice annotation project database (RAP-DB): 2008 update.</title>
        <authorList>
            <consortium name="The rice annotation project (RAP)"/>
        </authorList>
    </citation>
    <scope>GENOME REANNOTATION</scope>
    <source>
        <strain evidence="3">cv. Nipponbare</strain>
    </source>
</reference>
<protein>
    <submittedName>
        <fullName evidence="2">Uncharacterized protein</fullName>
    </submittedName>
</protein>
<evidence type="ECO:0000256" key="1">
    <source>
        <dbReference type="SAM" id="MobiDB-lite"/>
    </source>
</evidence>
<dbReference type="Proteomes" id="UP000000763">
    <property type="component" value="Chromosome 8"/>
</dbReference>
<dbReference type="EMBL" id="AP004636">
    <property type="protein sequence ID" value="BAC99584.1"/>
    <property type="molecule type" value="Genomic_DNA"/>
</dbReference>
<sequence>MLSSPLLTKMCTSRKDVPDSEEEVPFSFLKSKMIANTIGSTAKTSLNRGATANRGEDDGGGRRREDCNRGPFFLPLLLLARSTFIGDNTSVEEEMLAAVEEDRCSGGELAKEEAATMRASLRRRKLAAARLFTESGEAPMRRGEMSEAAIFVGGDDCAKAIYNDRIREKHSYECLAL</sequence>
<feature type="region of interest" description="Disordered" evidence="1">
    <location>
        <begin position="45"/>
        <end position="66"/>
    </location>
</feature>
<proteinExistence type="predicted"/>
<evidence type="ECO:0000313" key="2">
    <source>
        <dbReference type="EMBL" id="BAC99584.1"/>
    </source>
</evidence>